<dbReference type="AlphaFoldDB" id="U2PW40"/>
<dbReference type="RefSeq" id="WP_021797834.1">
    <property type="nucleotide sequence ID" value="NZ_ACVN02000207.1"/>
</dbReference>
<dbReference type="InterPro" id="IPR037233">
    <property type="entry name" value="CcmK-like_sf"/>
</dbReference>
<sequence length="103" mass="10016">MLTNALGEIEVLGLAAAIEAADVAVKAANVRLIGYETTDGAGMVTVKVEGQVSSVSAAVAAAAAAAARVSTVFATSVIPRPDPQLGDVVLSPLTVGLGAPTSA</sequence>
<dbReference type="Proteomes" id="UP000017052">
    <property type="component" value="Unassembled WGS sequence"/>
</dbReference>
<dbReference type="SUPFAM" id="SSF143414">
    <property type="entry name" value="CcmK-like"/>
    <property type="match status" value="1"/>
</dbReference>
<proteinExistence type="inferred from homology"/>
<organism evidence="5 6">
    <name type="scientific">Propionibacterium acidifaciens F0233</name>
    <dbReference type="NCBI Taxonomy" id="553198"/>
    <lineage>
        <taxon>Bacteria</taxon>
        <taxon>Bacillati</taxon>
        <taxon>Actinomycetota</taxon>
        <taxon>Actinomycetes</taxon>
        <taxon>Propionibacteriales</taxon>
        <taxon>Propionibacteriaceae</taxon>
        <taxon>Propionibacterium</taxon>
    </lineage>
</organism>
<evidence type="ECO:0000259" key="4">
    <source>
        <dbReference type="PROSITE" id="PS51930"/>
    </source>
</evidence>
<keyword evidence="6" id="KW-1185">Reference proteome</keyword>
<dbReference type="Pfam" id="PF00936">
    <property type="entry name" value="BMC"/>
    <property type="match status" value="1"/>
</dbReference>
<evidence type="ECO:0000313" key="6">
    <source>
        <dbReference type="Proteomes" id="UP000017052"/>
    </source>
</evidence>
<evidence type="ECO:0000256" key="2">
    <source>
        <dbReference type="ARBA" id="ARBA00024446"/>
    </source>
</evidence>
<feature type="domain" description="BMC" evidence="4">
    <location>
        <begin position="5"/>
        <end position="90"/>
    </location>
</feature>
<evidence type="ECO:0000313" key="5">
    <source>
        <dbReference type="EMBL" id="ERK54735.1"/>
    </source>
</evidence>
<dbReference type="Gene3D" id="3.30.70.1710">
    <property type="match status" value="1"/>
</dbReference>
<evidence type="ECO:0000256" key="1">
    <source>
        <dbReference type="ARBA" id="ARBA00024322"/>
    </source>
</evidence>
<name>U2PW40_9ACTN</name>
<dbReference type="InterPro" id="IPR000249">
    <property type="entry name" value="BMC_dom"/>
</dbReference>
<dbReference type="PANTHER" id="PTHR33941:SF11">
    <property type="entry name" value="BACTERIAL MICROCOMPARTMENT SHELL PROTEIN PDUJ"/>
    <property type="match status" value="1"/>
</dbReference>
<gene>
    <name evidence="5" type="ORF">HMPREF0682_1603</name>
</gene>
<comment type="similarity">
    <text evidence="3">Belongs to the bacterial microcompartments protein family.</text>
</comment>
<dbReference type="PANTHER" id="PTHR33941">
    <property type="entry name" value="PROPANEDIOL UTILIZATION PROTEIN PDUA"/>
    <property type="match status" value="1"/>
</dbReference>
<dbReference type="InterPro" id="IPR050575">
    <property type="entry name" value="BMC_shell"/>
</dbReference>
<evidence type="ECO:0000256" key="3">
    <source>
        <dbReference type="PROSITE-ProRule" id="PRU01278"/>
    </source>
</evidence>
<feature type="non-terminal residue" evidence="5">
    <location>
        <position position="103"/>
    </location>
</feature>
<dbReference type="InterPro" id="IPR044872">
    <property type="entry name" value="CcmK/CsoS1_BMC"/>
</dbReference>
<comment type="subcellular location">
    <subcellularLocation>
        <location evidence="1">Bacterial microcompartment</location>
    </subcellularLocation>
</comment>
<reference evidence="5" key="1">
    <citation type="submission" date="2013-08" db="EMBL/GenBank/DDBJ databases">
        <authorList>
            <person name="Durkin A.S."/>
            <person name="Haft D.R."/>
            <person name="McCorrison J."/>
            <person name="Torralba M."/>
            <person name="Gillis M."/>
            <person name="Haft D.H."/>
            <person name="Methe B."/>
            <person name="Sutton G."/>
            <person name="Nelson K.E."/>
        </authorList>
    </citation>
    <scope>NUCLEOTIDE SEQUENCE [LARGE SCALE GENOMIC DNA]</scope>
    <source>
        <strain evidence="5">F0233</strain>
    </source>
</reference>
<protein>
    <submittedName>
        <fullName evidence="5">BMC domain protein</fullName>
    </submittedName>
</protein>
<keyword evidence="2" id="KW-1283">Bacterial microcompartment</keyword>
<dbReference type="PROSITE" id="PS51930">
    <property type="entry name" value="BMC_2"/>
    <property type="match status" value="1"/>
</dbReference>
<dbReference type="EMBL" id="ACVN02000207">
    <property type="protein sequence ID" value="ERK54735.1"/>
    <property type="molecule type" value="Genomic_DNA"/>
</dbReference>
<dbReference type="SMART" id="SM00877">
    <property type="entry name" value="BMC"/>
    <property type="match status" value="1"/>
</dbReference>
<dbReference type="GO" id="GO:0031469">
    <property type="term" value="C:bacterial microcompartment"/>
    <property type="evidence" value="ECO:0007669"/>
    <property type="project" value="UniProtKB-SubCell"/>
</dbReference>
<accession>U2PW40</accession>
<comment type="caution">
    <text evidence="5">The sequence shown here is derived from an EMBL/GenBank/DDBJ whole genome shotgun (WGS) entry which is preliminary data.</text>
</comment>